<dbReference type="PRINTS" id="PR00421">
    <property type="entry name" value="THIOREDOXIN"/>
</dbReference>
<dbReference type="SUPFAM" id="SSF52833">
    <property type="entry name" value="Thioredoxin-like"/>
    <property type="match status" value="1"/>
</dbReference>
<dbReference type="CDD" id="cd02947">
    <property type="entry name" value="TRX_family"/>
    <property type="match status" value="1"/>
</dbReference>
<dbReference type="PANTHER" id="PTHR20921:SF0">
    <property type="entry name" value="TRANSMEMBRANE PROTEIN 222"/>
    <property type="match status" value="1"/>
</dbReference>
<dbReference type="InterPro" id="IPR036249">
    <property type="entry name" value="Thioredoxin-like_sf"/>
</dbReference>
<evidence type="ECO:0000259" key="7">
    <source>
        <dbReference type="PROSITE" id="PS51352"/>
    </source>
</evidence>
<feature type="domain" description="Thioredoxin" evidence="7">
    <location>
        <begin position="180"/>
        <end position="309"/>
    </location>
</feature>
<comment type="similarity">
    <text evidence="5">Belongs to the thioredoxin family. Plant H-type subfamily.</text>
</comment>
<dbReference type="Pfam" id="PF05608">
    <property type="entry name" value="RTE1"/>
    <property type="match status" value="1"/>
</dbReference>
<dbReference type="PROSITE" id="PS00194">
    <property type="entry name" value="THIOREDOXIN_1"/>
    <property type="match status" value="1"/>
</dbReference>
<evidence type="ECO:0000256" key="4">
    <source>
        <dbReference type="ARBA" id="ARBA00023284"/>
    </source>
</evidence>
<keyword evidence="4" id="KW-0676">Redox-active center</keyword>
<dbReference type="PANTHER" id="PTHR20921">
    <property type="entry name" value="TRANSMEMBRANE PROTEIN 222"/>
    <property type="match status" value="1"/>
</dbReference>
<dbReference type="AlphaFoldDB" id="A0A7G2EQE2"/>
<dbReference type="InterPro" id="IPR013766">
    <property type="entry name" value="Thioredoxin_domain"/>
</dbReference>
<evidence type="ECO:0000256" key="3">
    <source>
        <dbReference type="ARBA" id="ARBA00023157"/>
    </source>
</evidence>
<feature type="compositionally biased region" description="Basic and acidic residues" evidence="6">
    <location>
        <begin position="102"/>
        <end position="119"/>
    </location>
</feature>
<keyword evidence="3" id="KW-1015">Disulfide bond</keyword>
<dbReference type="InterPro" id="IPR017937">
    <property type="entry name" value="Thioredoxin_CS"/>
</dbReference>
<accession>A0A7G2EQE2</accession>
<dbReference type="Pfam" id="PF00085">
    <property type="entry name" value="Thioredoxin"/>
    <property type="match status" value="1"/>
</dbReference>
<dbReference type="FunFam" id="3.40.30.10:FF:000104">
    <property type="entry name" value="Thioredoxin"/>
    <property type="match status" value="1"/>
</dbReference>
<evidence type="ECO:0000256" key="2">
    <source>
        <dbReference type="ARBA" id="ARBA00022982"/>
    </source>
</evidence>
<feature type="region of interest" description="Disordered" evidence="6">
    <location>
        <begin position="92"/>
        <end position="119"/>
    </location>
</feature>
<gene>
    <name evidence="8" type="ORF">AT9943_LOCUS13299</name>
</gene>
<organism evidence="8 9">
    <name type="scientific">Arabidopsis thaliana</name>
    <name type="common">Mouse-ear cress</name>
    <dbReference type="NCBI Taxonomy" id="3702"/>
    <lineage>
        <taxon>Eukaryota</taxon>
        <taxon>Viridiplantae</taxon>
        <taxon>Streptophyta</taxon>
        <taxon>Embryophyta</taxon>
        <taxon>Tracheophyta</taxon>
        <taxon>Spermatophyta</taxon>
        <taxon>Magnoliopsida</taxon>
        <taxon>eudicotyledons</taxon>
        <taxon>Gunneridae</taxon>
        <taxon>Pentapetalae</taxon>
        <taxon>rosids</taxon>
        <taxon>malvids</taxon>
        <taxon>Brassicales</taxon>
        <taxon>Brassicaceae</taxon>
        <taxon>Camelineae</taxon>
        <taxon>Arabidopsis</taxon>
    </lineage>
</organism>
<evidence type="ECO:0000313" key="9">
    <source>
        <dbReference type="Proteomes" id="UP000516314"/>
    </source>
</evidence>
<keyword evidence="2" id="KW-0249">Electron transport</keyword>
<dbReference type="InterPro" id="IPR008496">
    <property type="entry name" value="TMEM222/RTE1"/>
</dbReference>
<dbReference type="PROSITE" id="PS51352">
    <property type="entry name" value="THIOREDOXIN_2"/>
    <property type="match status" value="1"/>
</dbReference>
<proteinExistence type="inferred from homology"/>
<evidence type="ECO:0000313" key="8">
    <source>
        <dbReference type="EMBL" id="CAD5325459.1"/>
    </source>
</evidence>
<dbReference type="GO" id="GO:0016671">
    <property type="term" value="F:oxidoreductase activity, acting on a sulfur group of donors, disulfide as acceptor"/>
    <property type="evidence" value="ECO:0007669"/>
    <property type="project" value="UniProtKB-ARBA"/>
</dbReference>
<keyword evidence="1" id="KW-0813">Transport</keyword>
<dbReference type="EMBL" id="LR881468">
    <property type="protein sequence ID" value="CAD5325459.1"/>
    <property type="molecule type" value="Genomic_DNA"/>
</dbReference>
<protein>
    <submittedName>
        <fullName evidence="8">(thale cress) hypothetical protein</fullName>
    </submittedName>
</protein>
<name>A0A7G2EQE2_ARATH</name>
<evidence type="ECO:0000256" key="5">
    <source>
        <dbReference type="ARBA" id="ARBA00038353"/>
    </source>
</evidence>
<evidence type="ECO:0000256" key="1">
    <source>
        <dbReference type="ARBA" id="ARBA00022448"/>
    </source>
</evidence>
<sequence length="309" mass="34808">MGETATDSEHRMMIGLSDPMKIDPRRDRFPCCIVWTPLPFISWLVPFIGHVGICREDGVILDFAGPNFVCVDNFAFGAVSRYIQINKEMESSRSSSSGMFNGERRYEQEEDSHEKEPTWDDALRKSTQEYQHHSYNILTCNCHSFVANNLNRLSIKSGGWNVVNLATLVLFKGRWVNKTAIVKSLLPPLIVYTIGILLGEGQVIACHTVETWNEQLQKANESKTLVVVDFTASWCGPCRFIAPFFADLAKKLPNVLFLKVDTDELKSVASDWAIQAMPTFMFLKEGKILDKVVGAKKDELQSTIAKHLA</sequence>
<evidence type="ECO:0000256" key="6">
    <source>
        <dbReference type="SAM" id="MobiDB-lite"/>
    </source>
</evidence>
<dbReference type="Proteomes" id="UP000516314">
    <property type="component" value="Chromosome 3"/>
</dbReference>
<reference evidence="8 9" key="1">
    <citation type="submission" date="2020-09" db="EMBL/GenBank/DDBJ databases">
        <authorList>
            <person name="Ashkenazy H."/>
        </authorList>
    </citation>
    <scope>NUCLEOTIDE SEQUENCE [LARGE SCALE GENOMIC DNA]</scope>
    <source>
        <strain evidence="9">cv. Cdm-0</strain>
    </source>
</reference>
<dbReference type="Gene3D" id="3.40.30.10">
    <property type="entry name" value="Glutaredoxin"/>
    <property type="match status" value="1"/>
</dbReference>